<feature type="domain" description="Protein-glutamine gamma-glutamyltransferase-like C-terminal" evidence="3">
    <location>
        <begin position="135"/>
        <end position="203"/>
    </location>
</feature>
<evidence type="ECO:0000313" key="5">
    <source>
        <dbReference type="Proteomes" id="UP000291483"/>
    </source>
</evidence>
<name>A0A4Q8AKE4_9MICO</name>
<accession>A0A4Q8AKE4</accession>
<comment type="caution">
    <text evidence="4">The sequence shown here is derived from an EMBL/GenBank/DDBJ whole genome shotgun (WGS) entry which is preliminary data.</text>
</comment>
<keyword evidence="5" id="KW-1185">Reference proteome</keyword>
<feature type="transmembrane region" description="Helical" evidence="2">
    <location>
        <begin position="66"/>
        <end position="87"/>
    </location>
</feature>
<reference evidence="4 5" key="1">
    <citation type="submission" date="2019-02" db="EMBL/GenBank/DDBJ databases">
        <title>Sequencing the genomes of 1000 actinobacteria strains.</title>
        <authorList>
            <person name="Klenk H.-P."/>
        </authorList>
    </citation>
    <scope>NUCLEOTIDE SEQUENCE [LARGE SCALE GENOMIC DNA]</scope>
    <source>
        <strain evidence="4 5">DSM 18319</strain>
    </source>
</reference>
<sequence length="229" mass="24120">MTGGLWAVVTAIPLDPDAEEARRLLREELAKPPYRAAEPSWFDLASKAFFDWLASLFSGADGAGGGWLPLVATVIIVGILVTALLIWGVPRLNRRRTATTALFGEHDGRSAEQMRSAASAAAASADWSLAIAEQFRALAAGLSERTVVAVSPGTTATDFARAAARALPAESAALREAAGAFDEVRYLDHQGSEAGYRAVRALDDRVRQARPALPEPAELHAGSSDGALS</sequence>
<protein>
    <submittedName>
        <fullName evidence="4">Uncharacterized protein DUF4129</fullName>
    </submittedName>
</protein>
<proteinExistence type="predicted"/>
<keyword evidence="2" id="KW-0472">Membrane</keyword>
<dbReference type="AlphaFoldDB" id="A0A4Q8AKE4"/>
<dbReference type="InterPro" id="IPR025403">
    <property type="entry name" value="TgpA-like_C"/>
</dbReference>
<dbReference type="OrthoDB" id="3389322at2"/>
<gene>
    <name evidence="4" type="ORF">EV379_0678</name>
</gene>
<evidence type="ECO:0000256" key="2">
    <source>
        <dbReference type="SAM" id="Phobius"/>
    </source>
</evidence>
<evidence type="ECO:0000313" key="4">
    <source>
        <dbReference type="EMBL" id="RZU64383.1"/>
    </source>
</evidence>
<evidence type="ECO:0000256" key="1">
    <source>
        <dbReference type="SAM" id="MobiDB-lite"/>
    </source>
</evidence>
<dbReference type="Pfam" id="PF13559">
    <property type="entry name" value="DUF4129"/>
    <property type="match status" value="1"/>
</dbReference>
<organism evidence="4 5">
    <name type="scientific">Microterricola gilva</name>
    <dbReference type="NCBI Taxonomy" id="393267"/>
    <lineage>
        <taxon>Bacteria</taxon>
        <taxon>Bacillati</taxon>
        <taxon>Actinomycetota</taxon>
        <taxon>Actinomycetes</taxon>
        <taxon>Micrococcales</taxon>
        <taxon>Microbacteriaceae</taxon>
        <taxon>Microterricola</taxon>
    </lineage>
</organism>
<keyword evidence="2" id="KW-1133">Transmembrane helix</keyword>
<evidence type="ECO:0000259" key="3">
    <source>
        <dbReference type="Pfam" id="PF13559"/>
    </source>
</evidence>
<dbReference type="RefSeq" id="WP_130504892.1">
    <property type="nucleotide sequence ID" value="NZ_SHLC01000001.1"/>
</dbReference>
<dbReference type="EMBL" id="SHLC01000001">
    <property type="protein sequence ID" value="RZU64383.1"/>
    <property type="molecule type" value="Genomic_DNA"/>
</dbReference>
<dbReference type="Proteomes" id="UP000291483">
    <property type="component" value="Unassembled WGS sequence"/>
</dbReference>
<keyword evidence="2" id="KW-0812">Transmembrane</keyword>
<feature type="region of interest" description="Disordered" evidence="1">
    <location>
        <begin position="210"/>
        <end position="229"/>
    </location>
</feature>